<comment type="similarity">
    <text evidence="1 3">Belongs to the HMG-CoA reductase family.</text>
</comment>
<keyword evidence="3" id="KW-0520">NAD</keyword>
<protein>
    <recommendedName>
        <fullName evidence="3">3-hydroxy-3-methylglutaryl coenzyme A reductase</fullName>
        <shortName evidence="3">HMG-CoA reductase</shortName>
        <ecNumber evidence="3">1.1.1.88</ecNumber>
    </recommendedName>
</protein>
<comment type="caution">
    <text evidence="4">The sequence shown here is derived from an EMBL/GenBank/DDBJ whole genome shotgun (WGS) entry which is preliminary data.</text>
</comment>
<evidence type="ECO:0000256" key="1">
    <source>
        <dbReference type="ARBA" id="ARBA00007661"/>
    </source>
</evidence>
<dbReference type="EMBL" id="LGKN01000003">
    <property type="protein sequence ID" value="KPL89261.1"/>
    <property type="molecule type" value="Genomic_DNA"/>
</dbReference>
<proteinExistence type="inferred from homology"/>
<organism evidence="4 5">
    <name type="scientific">Ardenticatena maritima</name>
    <dbReference type="NCBI Taxonomy" id="872965"/>
    <lineage>
        <taxon>Bacteria</taxon>
        <taxon>Bacillati</taxon>
        <taxon>Chloroflexota</taxon>
        <taxon>Ardenticatenia</taxon>
        <taxon>Ardenticatenales</taxon>
        <taxon>Ardenticatenaceae</taxon>
        <taxon>Ardenticatena</taxon>
    </lineage>
</organism>
<dbReference type="Gene3D" id="1.10.8.660">
    <property type="match status" value="1"/>
</dbReference>
<dbReference type="SUPFAM" id="SSF56542">
    <property type="entry name" value="Substrate-binding domain of HMG-CoA reductase"/>
    <property type="match status" value="1"/>
</dbReference>
<comment type="pathway">
    <text evidence="3">Metabolic intermediate metabolism; (R)-mevalonate degradation; (S)-3-hydroxy-3-methylglutaryl-CoA from (R)-mevalonate: step 1/1.</text>
</comment>
<dbReference type="AlphaFoldDB" id="A0A0P6XXS7"/>
<evidence type="ECO:0000313" key="5">
    <source>
        <dbReference type="Proteomes" id="UP000050502"/>
    </source>
</evidence>
<evidence type="ECO:0000313" key="4">
    <source>
        <dbReference type="EMBL" id="KPL89261.1"/>
    </source>
</evidence>
<dbReference type="CDD" id="cd00644">
    <property type="entry name" value="HMG-CoA_reductase_classII"/>
    <property type="match status" value="1"/>
</dbReference>
<sequence>MTTTPFSGFYKLSVEERVARIAEFCRLSPDEQRILHTCLDLERADRLIENVIGIFALPLGVAVNFIVNGREVVVPMAVEEPSIVAACSFAAKLARDGGGFTAESDPPIMIGQIQVLDVPDIEAATRALLAAEEELLAQANRLHKTIVALGGGAKGIEVRHLPDTPAGPMLIVHILLDTRDAMGANAINTTCEALAPRIEALTGGRVNLRILSNLADRRLARARAVWTRDAFAASGFDPDRVIQGIIEAWAFAAADPYRAATHNKGILNGIDAVAVATGNDWRGIEAGAHAYAAREGRYTSLTRFGRTPEGDLFGEIELPLAVGVVGGTTKAHPTAQVALKMLGVQSASDLAQIMAAVGLAQNMAALRALATEGIQQGHMALHARQVALAAGATGALVDEIAARLVAERNIRVERARELLAEYEA</sequence>
<dbReference type="InterPro" id="IPR002202">
    <property type="entry name" value="HMG_CoA_Rdtase"/>
</dbReference>
<reference evidence="4 5" key="1">
    <citation type="submission" date="2015-07" db="EMBL/GenBank/DDBJ databases">
        <title>Whole genome sequence of Ardenticatena maritima DSM 23922.</title>
        <authorList>
            <person name="Hemp J."/>
            <person name="Ward L.M."/>
            <person name="Pace L.A."/>
            <person name="Fischer W.W."/>
        </authorList>
    </citation>
    <scope>NUCLEOTIDE SEQUENCE [LARGE SCALE GENOMIC DNA]</scope>
    <source>
        <strain evidence="4 5">110S</strain>
    </source>
</reference>
<dbReference type="RefSeq" id="WP_060687124.1">
    <property type="nucleotide sequence ID" value="NZ_LGKN01000003.1"/>
</dbReference>
<keyword evidence="2 3" id="KW-0560">Oxidoreductase</keyword>
<dbReference type="SUPFAM" id="SSF55035">
    <property type="entry name" value="NAD-binding domain of HMG-CoA reductase"/>
    <property type="match status" value="1"/>
</dbReference>
<dbReference type="PRINTS" id="PR00071">
    <property type="entry name" value="HMGCOARDTASE"/>
</dbReference>
<dbReference type="PANTHER" id="PTHR10572:SF24">
    <property type="entry name" value="3-HYDROXY-3-METHYLGLUTARYL-COENZYME A REDUCTASE"/>
    <property type="match status" value="1"/>
</dbReference>
<dbReference type="NCBIfam" id="TIGR00532">
    <property type="entry name" value="HMG_CoA_R_NAD"/>
    <property type="match status" value="1"/>
</dbReference>
<dbReference type="InterPro" id="IPR009023">
    <property type="entry name" value="HMG_CoA_Rdtase_NAD(P)-bd_sf"/>
</dbReference>
<dbReference type="PROSITE" id="PS01192">
    <property type="entry name" value="HMG_COA_REDUCTASE_3"/>
    <property type="match status" value="1"/>
</dbReference>
<dbReference type="Gene3D" id="3.90.770.10">
    <property type="entry name" value="3-hydroxy-3-methylglutaryl-coenzyme A Reductase, Chain A, domain 2"/>
    <property type="match status" value="2"/>
</dbReference>
<accession>A0A0P6XXS7</accession>
<dbReference type="PANTHER" id="PTHR10572">
    <property type="entry name" value="3-HYDROXY-3-METHYLGLUTARYL-COENZYME A REDUCTASE"/>
    <property type="match status" value="1"/>
</dbReference>
<name>A0A0P6XXS7_9CHLR</name>
<dbReference type="EC" id="1.1.1.88" evidence="3"/>
<dbReference type="Proteomes" id="UP000050502">
    <property type="component" value="Unassembled WGS sequence"/>
</dbReference>
<evidence type="ECO:0000256" key="2">
    <source>
        <dbReference type="ARBA" id="ARBA00023002"/>
    </source>
</evidence>
<dbReference type="Pfam" id="PF00368">
    <property type="entry name" value="HMG-CoA_red"/>
    <property type="match status" value="1"/>
</dbReference>
<dbReference type="GO" id="GO:0004420">
    <property type="term" value="F:hydroxymethylglutaryl-CoA reductase (NADPH) activity"/>
    <property type="evidence" value="ECO:0007669"/>
    <property type="project" value="InterPro"/>
</dbReference>
<dbReference type="InterPro" id="IPR009029">
    <property type="entry name" value="HMG_CoA_Rdtase_sub-bd_dom_sf"/>
</dbReference>
<dbReference type="PROSITE" id="PS00066">
    <property type="entry name" value="HMG_COA_REDUCTASE_1"/>
    <property type="match status" value="1"/>
</dbReference>
<dbReference type="GO" id="GO:0140643">
    <property type="term" value="F:hydroxymethylglutaryl-CoA reductase (NADH) activity"/>
    <property type="evidence" value="ECO:0007669"/>
    <property type="project" value="UniProtKB-EC"/>
</dbReference>
<comment type="catalytic activity">
    <reaction evidence="3">
        <text>(R)-mevalonate + 2 NAD(+) + CoA = (3S)-3-hydroxy-3-methylglutaryl-CoA + 2 NADH + 2 H(+)</text>
        <dbReference type="Rhea" id="RHEA:14833"/>
        <dbReference type="ChEBI" id="CHEBI:15378"/>
        <dbReference type="ChEBI" id="CHEBI:36464"/>
        <dbReference type="ChEBI" id="CHEBI:43074"/>
        <dbReference type="ChEBI" id="CHEBI:57287"/>
        <dbReference type="ChEBI" id="CHEBI:57540"/>
        <dbReference type="ChEBI" id="CHEBI:57945"/>
        <dbReference type="EC" id="1.1.1.88"/>
    </reaction>
</comment>
<dbReference type="InterPro" id="IPR023076">
    <property type="entry name" value="HMG_CoA_Rdtase_CS"/>
</dbReference>
<dbReference type="InterPro" id="IPR004553">
    <property type="entry name" value="HMG_CoA_Rdtase_bac-typ"/>
</dbReference>
<evidence type="ECO:0000256" key="3">
    <source>
        <dbReference type="RuleBase" id="RU361219"/>
    </source>
</evidence>
<dbReference type="UniPathway" id="UPA00257">
    <property type="reaction ID" value="UER00367"/>
</dbReference>
<gene>
    <name evidence="4" type="ORF">SE16_01920</name>
</gene>
<dbReference type="GO" id="GO:0015936">
    <property type="term" value="P:coenzyme A metabolic process"/>
    <property type="evidence" value="ECO:0007669"/>
    <property type="project" value="InterPro"/>
</dbReference>
<dbReference type="PATRIC" id="fig|872965.6.peg.332"/>
<dbReference type="PROSITE" id="PS50065">
    <property type="entry name" value="HMG_COA_REDUCTASE_4"/>
    <property type="match status" value="1"/>
</dbReference>
<dbReference type="InterPro" id="IPR023074">
    <property type="entry name" value="HMG_CoA_Rdtase_cat_sf"/>
</dbReference>